<keyword evidence="1" id="KW-0813">Transport</keyword>
<dbReference type="RefSeq" id="WP_107896340.1">
    <property type="nucleotide sequence ID" value="NZ_PYWM01000019.1"/>
</dbReference>
<dbReference type="SUPFAM" id="SSF52540">
    <property type="entry name" value="P-loop containing nucleoside triphosphate hydrolases"/>
    <property type="match status" value="1"/>
</dbReference>
<dbReference type="Pfam" id="PF00005">
    <property type="entry name" value="ABC_tran"/>
    <property type="match status" value="1"/>
</dbReference>
<accession>A0A4U2Z4R2</accession>
<evidence type="ECO:0000313" key="6">
    <source>
        <dbReference type="Proteomes" id="UP000308744"/>
    </source>
</evidence>
<keyword evidence="3 5" id="KW-0067">ATP-binding</keyword>
<dbReference type="SMART" id="SM00382">
    <property type="entry name" value="AAA"/>
    <property type="match status" value="1"/>
</dbReference>
<dbReference type="InterPro" id="IPR027417">
    <property type="entry name" value="P-loop_NTPase"/>
</dbReference>
<sequence length="241" mass="27030">MKTLLIENLSKNKGAKSILKDINLSIEANKIYGIIGNNGAGKTTLFKALLGLIKYSGLITIDDCVLKCNNSREYLKTTGLVMPFPDYYDKLSIREVFEEHLFYMNCKLDKDIDTILNDVGLKTSVETKIEELSLGMKQKLNIALALSHNPDLLVLDEPFNGLDRKGITMLKSIIIAFKKQDKVVLISSHSFGELDDIIDEVIVLDNGEVLATDSIQVLRQKAINSLEDYYSLLWKGDRNAK</sequence>
<organism evidence="5 6">
    <name type="scientific">Lysinibacillus mangiferihumi</name>
    <dbReference type="NCBI Taxonomy" id="1130819"/>
    <lineage>
        <taxon>Bacteria</taxon>
        <taxon>Bacillati</taxon>
        <taxon>Bacillota</taxon>
        <taxon>Bacilli</taxon>
        <taxon>Bacillales</taxon>
        <taxon>Bacillaceae</taxon>
        <taxon>Lysinibacillus</taxon>
    </lineage>
</organism>
<dbReference type="PROSITE" id="PS00211">
    <property type="entry name" value="ABC_TRANSPORTER_1"/>
    <property type="match status" value="1"/>
</dbReference>
<gene>
    <name evidence="5" type="ORF">FC756_09300</name>
</gene>
<dbReference type="PANTHER" id="PTHR42939">
    <property type="entry name" value="ABC TRANSPORTER ATP-BINDING PROTEIN ALBC-RELATED"/>
    <property type="match status" value="1"/>
</dbReference>
<proteinExistence type="predicted"/>
<name>A0A4U2Z4R2_9BACI</name>
<dbReference type="EMBL" id="SZPU01000032">
    <property type="protein sequence ID" value="TKI69158.1"/>
    <property type="molecule type" value="Genomic_DNA"/>
</dbReference>
<dbReference type="GO" id="GO:0016887">
    <property type="term" value="F:ATP hydrolysis activity"/>
    <property type="evidence" value="ECO:0007669"/>
    <property type="project" value="InterPro"/>
</dbReference>
<keyword evidence="2" id="KW-0547">Nucleotide-binding</keyword>
<evidence type="ECO:0000256" key="1">
    <source>
        <dbReference type="ARBA" id="ARBA00022448"/>
    </source>
</evidence>
<evidence type="ECO:0000256" key="3">
    <source>
        <dbReference type="ARBA" id="ARBA00022840"/>
    </source>
</evidence>
<comment type="caution">
    <text evidence="5">The sequence shown here is derived from an EMBL/GenBank/DDBJ whole genome shotgun (WGS) entry which is preliminary data.</text>
</comment>
<keyword evidence="6" id="KW-1185">Reference proteome</keyword>
<dbReference type="PROSITE" id="PS50893">
    <property type="entry name" value="ABC_TRANSPORTER_2"/>
    <property type="match status" value="1"/>
</dbReference>
<dbReference type="AlphaFoldDB" id="A0A4U2Z4R2"/>
<reference evidence="5 6" key="1">
    <citation type="submission" date="2019-04" db="EMBL/GenBank/DDBJ databases">
        <title>Lysinibacillus genome sequencing.</title>
        <authorList>
            <person name="Dunlap C."/>
        </authorList>
    </citation>
    <scope>NUCLEOTIDE SEQUENCE [LARGE SCALE GENOMIC DNA]</scope>
    <source>
        <strain evidence="5 6">CCTCC AB 2010389</strain>
    </source>
</reference>
<dbReference type="PANTHER" id="PTHR42939:SF1">
    <property type="entry name" value="ABC TRANSPORTER ATP-BINDING PROTEIN ALBC-RELATED"/>
    <property type="match status" value="1"/>
</dbReference>
<dbReference type="Gene3D" id="3.40.50.300">
    <property type="entry name" value="P-loop containing nucleotide triphosphate hydrolases"/>
    <property type="match status" value="1"/>
</dbReference>
<dbReference type="InterPro" id="IPR051782">
    <property type="entry name" value="ABC_Transporter_VariousFunc"/>
</dbReference>
<dbReference type="GO" id="GO:0005524">
    <property type="term" value="F:ATP binding"/>
    <property type="evidence" value="ECO:0007669"/>
    <property type="project" value="UniProtKB-KW"/>
</dbReference>
<evidence type="ECO:0000256" key="2">
    <source>
        <dbReference type="ARBA" id="ARBA00022741"/>
    </source>
</evidence>
<feature type="domain" description="ABC transporter" evidence="4">
    <location>
        <begin position="4"/>
        <end position="231"/>
    </location>
</feature>
<protein>
    <submittedName>
        <fullName evidence="5">ABC transporter ATP-binding protein</fullName>
    </submittedName>
</protein>
<evidence type="ECO:0000313" key="5">
    <source>
        <dbReference type="EMBL" id="TKI69158.1"/>
    </source>
</evidence>
<dbReference type="Proteomes" id="UP000308744">
    <property type="component" value="Unassembled WGS sequence"/>
</dbReference>
<dbReference type="InterPro" id="IPR003439">
    <property type="entry name" value="ABC_transporter-like_ATP-bd"/>
</dbReference>
<dbReference type="InterPro" id="IPR003593">
    <property type="entry name" value="AAA+_ATPase"/>
</dbReference>
<evidence type="ECO:0000259" key="4">
    <source>
        <dbReference type="PROSITE" id="PS50893"/>
    </source>
</evidence>
<dbReference type="InterPro" id="IPR017871">
    <property type="entry name" value="ABC_transporter-like_CS"/>
</dbReference>